<dbReference type="STRING" id="215250.A0A316YMB7"/>
<keyword evidence="4 7" id="KW-0811">Translocation</keyword>
<organism evidence="9 10">
    <name type="scientific">Acaromyces ingoldii</name>
    <dbReference type="NCBI Taxonomy" id="215250"/>
    <lineage>
        <taxon>Eukaryota</taxon>
        <taxon>Fungi</taxon>
        <taxon>Dikarya</taxon>
        <taxon>Basidiomycota</taxon>
        <taxon>Ustilaginomycotina</taxon>
        <taxon>Exobasidiomycetes</taxon>
        <taxon>Exobasidiales</taxon>
        <taxon>Cryptobasidiaceae</taxon>
        <taxon>Acaromyces</taxon>
    </lineage>
</organism>
<evidence type="ECO:0000256" key="4">
    <source>
        <dbReference type="ARBA" id="ARBA00023010"/>
    </source>
</evidence>
<keyword evidence="3" id="KW-0653">Protein transport</keyword>
<keyword evidence="5 7" id="KW-0906">Nuclear pore complex</keyword>
<dbReference type="Proteomes" id="UP000245768">
    <property type="component" value="Unassembled WGS sequence"/>
</dbReference>
<dbReference type="GO" id="GO:0006406">
    <property type="term" value="P:mRNA export from nucleus"/>
    <property type="evidence" value="ECO:0007669"/>
    <property type="project" value="TreeGrafter"/>
</dbReference>
<feature type="compositionally biased region" description="Gly residues" evidence="8">
    <location>
        <begin position="192"/>
        <end position="204"/>
    </location>
</feature>
<dbReference type="OrthoDB" id="3098at2759"/>
<keyword evidence="1 7" id="KW-0813">Transport</keyword>
<name>A0A316YMB7_9BASI</name>
<evidence type="ECO:0000313" key="10">
    <source>
        <dbReference type="Proteomes" id="UP000245768"/>
    </source>
</evidence>
<reference evidence="9 10" key="1">
    <citation type="journal article" date="2018" name="Mol. Biol. Evol.">
        <title>Broad Genomic Sampling Reveals a Smut Pathogenic Ancestry of the Fungal Clade Ustilaginomycotina.</title>
        <authorList>
            <person name="Kijpornyongpan T."/>
            <person name="Mondo S.J."/>
            <person name="Barry K."/>
            <person name="Sandor L."/>
            <person name="Lee J."/>
            <person name="Lipzen A."/>
            <person name="Pangilinan J."/>
            <person name="LaButti K."/>
            <person name="Hainaut M."/>
            <person name="Henrissat B."/>
            <person name="Grigoriev I.V."/>
            <person name="Spatafora J.W."/>
            <person name="Aime M.C."/>
        </authorList>
    </citation>
    <scope>NUCLEOTIDE SEQUENCE [LARGE SCALE GENOMIC DNA]</scope>
    <source>
        <strain evidence="9 10">MCA 4198</strain>
    </source>
</reference>
<dbReference type="GO" id="GO:0031080">
    <property type="term" value="C:nuclear pore outer ring"/>
    <property type="evidence" value="ECO:0007669"/>
    <property type="project" value="TreeGrafter"/>
</dbReference>
<dbReference type="GO" id="GO:0031965">
    <property type="term" value="C:nuclear membrane"/>
    <property type="evidence" value="ECO:0007669"/>
    <property type="project" value="UniProtKB-SubCell"/>
</dbReference>
<gene>
    <name evidence="9" type="ORF">FA10DRAFT_280295</name>
</gene>
<evidence type="ECO:0000256" key="1">
    <source>
        <dbReference type="ARBA" id="ARBA00022448"/>
    </source>
</evidence>
<proteinExistence type="inferred from homology"/>
<accession>A0A316YMB7</accession>
<keyword evidence="6 7" id="KW-0539">Nucleus</keyword>
<comment type="function">
    <text evidence="7">Functions as a component of the nuclear pore complex (NPC).</text>
</comment>
<evidence type="ECO:0000256" key="3">
    <source>
        <dbReference type="ARBA" id="ARBA00022927"/>
    </source>
</evidence>
<evidence type="ECO:0000256" key="5">
    <source>
        <dbReference type="ARBA" id="ARBA00023132"/>
    </source>
</evidence>
<dbReference type="EMBL" id="KZ819637">
    <property type="protein sequence ID" value="PWN89213.1"/>
    <property type="molecule type" value="Genomic_DNA"/>
</dbReference>
<dbReference type="AlphaFoldDB" id="A0A316YMB7"/>
<dbReference type="Gene3D" id="1.20.190.50">
    <property type="match status" value="1"/>
</dbReference>
<dbReference type="GO" id="GO:0017056">
    <property type="term" value="F:structural constituent of nuclear pore"/>
    <property type="evidence" value="ECO:0007669"/>
    <property type="project" value="UniProtKB-UniRule"/>
</dbReference>
<evidence type="ECO:0000256" key="8">
    <source>
        <dbReference type="SAM" id="MobiDB-lite"/>
    </source>
</evidence>
<comment type="similarity">
    <text evidence="7">Belongs to the nucleoporin Nup84/Nup107 family.</text>
</comment>
<keyword evidence="10" id="KW-1185">Reference proteome</keyword>
<keyword evidence="7" id="KW-0472">Membrane</keyword>
<protein>
    <recommendedName>
        <fullName evidence="7">Nuclear pore complex protein</fullName>
    </recommendedName>
</protein>
<feature type="region of interest" description="Disordered" evidence="8">
    <location>
        <begin position="182"/>
        <end position="204"/>
    </location>
</feature>
<dbReference type="Gene3D" id="1.10.3450.20">
    <property type="match status" value="1"/>
</dbReference>
<comment type="subunit">
    <text evidence="7">Part of the nuclear pore complex (NPC).</text>
</comment>
<dbReference type="GeneID" id="37045523"/>
<dbReference type="InParanoid" id="A0A316YMB7"/>
<dbReference type="FunCoup" id="A0A316YMB7">
    <property type="interactions" value="538"/>
</dbReference>
<evidence type="ECO:0000256" key="6">
    <source>
        <dbReference type="ARBA" id="ARBA00023242"/>
    </source>
</evidence>
<dbReference type="RefSeq" id="XP_025376411.1">
    <property type="nucleotide sequence ID" value="XM_025523607.1"/>
</dbReference>
<feature type="region of interest" description="Disordered" evidence="8">
    <location>
        <begin position="70"/>
        <end position="89"/>
    </location>
</feature>
<dbReference type="PANTHER" id="PTHR13003:SF2">
    <property type="entry name" value="NUCLEAR PORE COMPLEX PROTEIN NUP107"/>
    <property type="match status" value="1"/>
</dbReference>
<evidence type="ECO:0000313" key="9">
    <source>
        <dbReference type="EMBL" id="PWN89213.1"/>
    </source>
</evidence>
<sequence>MDGSTASTSSFAAFAQALNQSKAQPVASLLDAQTGLAQVFASACSSRAASALSGMGVGPRTIGFLDRERGTAAGGEGVGGENDDDGDDGEAWELEEQTWNLIHLLYAERLQRASSDPSSSSAERVKNPYETPFAAVQDLIDGDAPLSELRIIRDWLSSTLVCTHPVEVRKGYWPFTKNRLRNDKRTTSTSSGRGGSAGKGLGLGKAGGTGKGIRALDPDAPTREASALELEDGIYEKALNRTLFEYVRAGQLDAALDLARQSDRSWRAASLRGALLYWRPGLDDTQELTEPMGNENRALWKAVCRSICTRAALDEYEKALYGALSGDLRSVIHVSKSWETQLWAHVNARLEASIDAKLDARGAWWSQDADSTFPGTNDVGAVKLVELSIPSVGVDGVNSSSGDGAGKKAAGEPLTVAEELRNVFGRLGQTEQHGIQAQSNHPFRVVQKAVILDEVSELLIHVEPKLAEMRVTAAPQQYARLVRFFAHLILFLRLLRLERPPPDVVCNSILRAYVEILEGYGEDDLVALYASSLGPESATESYAHYLKLMDVNEPLEHRRAALRRAEEHHLDVAAVARSTVAMIFDEVFPSIPSLSDFAMSSFEAGLSLGEERLIRAIDWLTFHPLTHFDAIVQTNTLMRLFLSSGKVHAARTLLFELPADVVGQLETIAEAKPDEAVEFVHWRSFFEALNAHLQYLELWSKRPAPHSAHTRVSKMDTHAWTTALSNVVETARQSIVDVLEMDWLKIDGQADAAAAMLTIDDERRWVELARIRQIYVPELVFRLHHMLFDTSDVLPGNLAAVLKLPNLVADERHKLYLEFIGASGSQNRLKEYLSFVRAAHLVGLDRDPDAFRLASD</sequence>
<dbReference type="GO" id="GO:0006606">
    <property type="term" value="P:protein import into nucleus"/>
    <property type="evidence" value="ECO:0007669"/>
    <property type="project" value="TreeGrafter"/>
</dbReference>
<dbReference type="InterPro" id="IPR007252">
    <property type="entry name" value="Nup84/Nup107"/>
</dbReference>
<dbReference type="GO" id="GO:0000973">
    <property type="term" value="P:post-transcriptional tethering of RNA polymerase II gene DNA at nuclear periphery"/>
    <property type="evidence" value="ECO:0007669"/>
    <property type="project" value="TreeGrafter"/>
</dbReference>
<dbReference type="Pfam" id="PF04121">
    <property type="entry name" value="Nup84_Nup100"/>
    <property type="match status" value="1"/>
</dbReference>
<evidence type="ECO:0000256" key="7">
    <source>
        <dbReference type="RuleBase" id="RU365072"/>
    </source>
</evidence>
<keyword evidence="2" id="KW-0509">mRNA transport</keyword>
<comment type="subcellular location">
    <subcellularLocation>
        <location evidence="7">Nucleus</location>
        <location evidence="7">Nuclear pore complex</location>
    </subcellularLocation>
    <subcellularLocation>
        <location evidence="7">Nucleus membrane</location>
    </subcellularLocation>
</comment>
<dbReference type="PANTHER" id="PTHR13003">
    <property type="entry name" value="NUP107-RELATED"/>
    <property type="match status" value="1"/>
</dbReference>
<evidence type="ECO:0000256" key="2">
    <source>
        <dbReference type="ARBA" id="ARBA00022816"/>
    </source>
</evidence>